<comment type="caution">
    <text evidence="1">The sequence shown here is derived from an EMBL/GenBank/DDBJ whole genome shotgun (WGS) entry which is preliminary data.</text>
</comment>
<reference evidence="1 2" key="1">
    <citation type="submission" date="2024-02" db="EMBL/GenBank/DDBJ databases">
        <authorList>
            <person name="Chen Y."/>
            <person name="Shah S."/>
            <person name="Dougan E. K."/>
            <person name="Thang M."/>
            <person name="Chan C."/>
        </authorList>
    </citation>
    <scope>NUCLEOTIDE SEQUENCE [LARGE SCALE GENOMIC DNA]</scope>
</reference>
<proteinExistence type="predicted"/>
<sequence length="498" mass="54335">MVILIHHDVTSPHITWLNILAETQEDEACQKLIEDLLSYAIYAVAKNEADIRDTLRNRIKVQAWPLDEKGAVEVDLLWPGAGYNSVACAGSFEVLAVLEKKGLFKLKDIMGASGGATSALLALADPQQSSRTMLTFYMVYAKWAAETPRSTMRQIWQTTPLWREIYRHAIQEDEAFERVKNRGYVALACGRTLFQWNWVLHHFSDREQCIQAYEASGEASLRGALAGRELPGLQRLGKCCDGGGILPFPGFYGSAPHCTLESIEDLFRKGVDDTIRMFCDSYDLCKFKTLQYGGTMMSYSKDICWEGNSSSGLRASARFLHVEKDEEQDEAHLEGVECITLRLEGKLFAEDDALLRWARGLLQVWRIKGLLQIQGVGSVDLTGATGLPSTQSLASFVSTNIGTAAPWRISTGHIALQSVSLTAKLCDVGALAGGRGEILPMAEAPVHFVVCIGAKGALGAKEQLEAGGAAEEGEPVARQVAGGTAGTCFPKYEAGDFS</sequence>
<keyword evidence="2" id="KW-1185">Reference proteome</keyword>
<gene>
    <name evidence="1" type="ORF">SCF082_LOCUS15460</name>
</gene>
<accession>A0ABP0K4W3</accession>
<evidence type="ECO:0000313" key="1">
    <source>
        <dbReference type="EMBL" id="CAK9021713.1"/>
    </source>
</evidence>
<evidence type="ECO:0000313" key="2">
    <source>
        <dbReference type="Proteomes" id="UP001642464"/>
    </source>
</evidence>
<protein>
    <submittedName>
        <fullName evidence="1">Ubiquitin fusion degradation protein 1-like</fullName>
    </submittedName>
</protein>
<organism evidence="1 2">
    <name type="scientific">Durusdinium trenchii</name>
    <dbReference type="NCBI Taxonomy" id="1381693"/>
    <lineage>
        <taxon>Eukaryota</taxon>
        <taxon>Sar</taxon>
        <taxon>Alveolata</taxon>
        <taxon>Dinophyceae</taxon>
        <taxon>Suessiales</taxon>
        <taxon>Symbiodiniaceae</taxon>
        <taxon>Durusdinium</taxon>
    </lineage>
</organism>
<name>A0ABP0K4W3_9DINO</name>
<dbReference type="EMBL" id="CAXAMM010009891">
    <property type="protein sequence ID" value="CAK9021713.1"/>
    <property type="molecule type" value="Genomic_DNA"/>
</dbReference>
<dbReference type="Proteomes" id="UP001642464">
    <property type="component" value="Unassembled WGS sequence"/>
</dbReference>